<reference evidence="2" key="1">
    <citation type="journal article" date="2014" name="Front. Microbiol.">
        <title>High frequency of phylogenetically diverse reductive dehalogenase-homologous genes in deep subseafloor sedimentary metagenomes.</title>
        <authorList>
            <person name="Kawai M."/>
            <person name="Futagami T."/>
            <person name="Toyoda A."/>
            <person name="Takaki Y."/>
            <person name="Nishi S."/>
            <person name="Hori S."/>
            <person name="Arai W."/>
            <person name="Tsubouchi T."/>
            <person name="Morono Y."/>
            <person name="Uchiyama I."/>
            <person name="Ito T."/>
            <person name="Fujiyama A."/>
            <person name="Inagaki F."/>
            <person name="Takami H."/>
        </authorList>
    </citation>
    <scope>NUCLEOTIDE SEQUENCE</scope>
    <source>
        <strain evidence="2">Expedition CK06-06</strain>
    </source>
</reference>
<comment type="caution">
    <text evidence="2">The sequence shown here is derived from an EMBL/GenBank/DDBJ whole genome shotgun (WGS) entry which is preliminary data.</text>
</comment>
<proteinExistence type="predicted"/>
<feature type="region of interest" description="Disordered" evidence="1">
    <location>
        <begin position="1"/>
        <end position="27"/>
    </location>
</feature>
<name>X1SNV8_9ZZZZ</name>
<accession>X1SNV8</accession>
<evidence type="ECO:0000313" key="2">
    <source>
        <dbReference type="EMBL" id="GAI77025.1"/>
    </source>
</evidence>
<gene>
    <name evidence="2" type="ORF">S12H4_24337</name>
</gene>
<organism evidence="2">
    <name type="scientific">marine sediment metagenome</name>
    <dbReference type="NCBI Taxonomy" id="412755"/>
    <lineage>
        <taxon>unclassified sequences</taxon>
        <taxon>metagenomes</taxon>
        <taxon>ecological metagenomes</taxon>
    </lineage>
</organism>
<feature type="non-terminal residue" evidence="2">
    <location>
        <position position="1"/>
    </location>
</feature>
<protein>
    <submittedName>
        <fullName evidence="2">Uncharacterized protein</fullName>
    </submittedName>
</protein>
<sequence>TFQKRGQLTIARKKPIPKDPKSPAQLAQRQIYRDAVDAWHALSPAEKEAWRGVCPGLTAYQAFMRFKIRELLGPPPPPPEYTEEQTQHDFSMYLGQRHFPIVC</sequence>
<evidence type="ECO:0000256" key="1">
    <source>
        <dbReference type="SAM" id="MobiDB-lite"/>
    </source>
</evidence>
<dbReference type="AlphaFoldDB" id="X1SNV8"/>
<dbReference type="EMBL" id="BARW01013179">
    <property type="protein sequence ID" value="GAI77025.1"/>
    <property type="molecule type" value="Genomic_DNA"/>
</dbReference>